<keyword evidence="8" id="KW-1185">Reference proteome</keyword>
<dbReference type="PRINTS" id="PR00081">
    <property type="entry name" value="GDHRDH"/>
</dbReference>
<dbReference type="AlphaFoldDB" id="A0A554SD88"/>
<keyword evidence="5" id="KW-0753">Steroid metabolism</keyword>
<dbReference type="Proteomes" id="UP000316988">
    <property type="component" value="Unassembled WGS sequence"/>
</dbReference>
<protein>
    <submittedName>
        <fullName evidence="7">SDR family oxidoreductase</fullName>
    </submittedName>
</protein>
<dbReference type="GO" id="GO:0008202">
    <property type="term" value="P:steroid metabolic process"/>
    <property type="evidence" value="ECO:0007669"/>
    <property type="project" value="UniProtKB-KW"/>
</dbReference>
<sequence length="286" mass="28674">MSAPPAVPTDGRGSRRSGPRTWCRSDAAMPEPTQVAVVTGGARGIGAAVTRRVVAAGGCVVLGDLAADEGELLARELGPAVRFVSADATSERDTVALFEAASAFGPVDAVYANAGAVGVTGRVEDTELSDARATMDLLFTSVFLAFKHGVARMRPQGRGALVATASVASVRGGLGPHLYTAAKHAVKGLVESLAVEVAPYGLTVNAVAPGGTVSSLSAGLVGSGPGDVERAYEQLASRSSSGVPTTSEDVAEAAYFLSGARRINGATLVVDGGDAVPGSAGRSYYG</sequence>
<dbReference type="PANTHER" id="PTHR43180">
    <property type="entry name" value="3-OXOACYL-(ACYL-CARRIER-PROTEIN) REDUCTASE (AFU_ORTHOLOGUE AFUA_6G11210)"/>
    <property type="match status" value="1"/>
</dbReference>
<dbReference type="SUPFAM" id="SSF51735">
    <property type="entry name" value="NAD(P)-binding Rossmann-fold domains"/>
    <property type="match status" value="1"/>
</dbReference>
<accession>A0A554SD88</accession>
<comment type="caution">
    <text evidence="7">The sequence shown here is derived from an EMBL/GenBank/DDBJ whole genome shotgun (WGS) entry which is preliminary data.</text>
</comment>
<gene>
    <name evidence="7" type="ORF">FNM00_07115</name>
</gene>
<keyword evidence="4" id="KW-0443">Lipid metabolism</keyword>
<dbReference type="OrthoDB" id="517007at2"/>
<dbReference type="InterPro" id="IPR036291">
    <property type="entry name" value="NAD(P)-bd_dom_sf"/>
</dbReference>
<reference evidence="7 8" key="1">
    <citation type="submission" date="2019-07" db="EMBL/GenBank/DDBJ databases">
        <authorList>
            <person name="Zhao L.H."/>
        </authorList>
    </citation>
    <scope>NUCLEOTIDE SEQUENCE [LARGE SCALE GENOMIC DNA]</scope>
    <source>
        <strain evidence="7 8">Co35</strain>
    </source>
</reference>
<comment type="similarity">
    <text evidence="1">Belongs to the short-chain dehydrogenases/reductases (SDR) family.</text>
</comment>
<evidence type="ECO:0000256" key="1">
    <source>
        <dbReference type="ARBA" id="ARBA00006484"/>
    </source>
</evidence>
<evidence type="ECO:0000256" key="6">
    <source>
        <dbReference type="SAM" id="MobiDB-lite"/>
    </source>
</evidence>
<evidence type="ECO:0000313" key="7">
    <source>
        <dbReference type="EMBL" id="TSD64308.1"/>
    </source>
</evidence>
<evidence type="ECO:0000256" key="3">
    <source>
        <dbReference type="ARBA" id="ARBA00023027"/>
    </source>
</evidence>
<dbReference type="Pfam" id="PF13561">
    <property type="entry name" value="adh_short_C2"/>
    <property type="match status" value="1"/>
</dbReference>
<keyword evidence="2" id="KW-0560">Oxidoreductase</keyword>
<dbReference type="InterPro" id="IPR002347">
    <property type="entry name" value="SDR_fam"/>
</dbReference>
<evidence type="ECO:0000313" key="8">
    <source>
        <dbReference type="Proteomes" id="UP000316988"/>
    </source>
</evidence>
<proteinExistence type="inferred from homology"/>
<evidence type="ECO:0000256" key="4">
    <source>
        <dbReference type="ARBA" id="ARBA00023098"/>
    </source>
</evidence>
<keyword evidence="3" id="KW-0520">NAD</keyword>
<feature type="region of interest" description="Disordered" evidence="6">
    <location>
        <begin position="1"/>
        <end position="27"/>
    </location>
</feature>
<dbReference type="PRINTS" id="PR00080">
    <property type="entry name" value="SDRFAMILY"/>
</dbReference>
<evidence type="ECO:0000256" key="2">
    <source>
        <dbReference type="ARBA" id="ARBA00023002"/>
    </source>
</evidence>
<dbReference type="PANTHER" id="PTHR43180:SF28">
    <property type="entry name" value="NAD(P)-BINDING ROSSMANN-FOLD SUPERFAMILY PROTEIN"/>
    <property type="match status" value="1"/>
</dbReference>
<dbReference type="GO" id="GO:0016491">
    <property type="term" value="F:oxidoreductase activity"/>
    <property type="evidence" value="ECO:0007669"/>
    <property type="project" value="UniProtKB-KW"/>
</dbReference>
<organism evidence="7 8">
    <name type="scientific">Aeromicrobium piscarium</name>
    <dbReference type="NCBI Taxonomy" id="2590901"/>
    <lineage>
        <taxon>Bacteria</taxon>
        <taxon>Bacillati</taxon>
        <taxon>Actinomycetota</taxon>
        <taxon>Actinomycetes</taxon>
        <taxon>Propionibacteriales</taxon>
        <taxon>Nocardioidaceae</taxon>
        <taxon>Aeromicrobium</taxon>
    </lineage>
</organism>
<evidence type="ECO:0000256" key="5">
    <source>
        <dbReference type="ARBA" id="ARBA00023221"/>
    </source>
</evidence>
<dbReference type="Gene3D" id="3.40.50.720">
    <property type="entry name" value="NAD(P)-binding Rossmann-like Domain"/>
    <property type="match status" value="1"/>
</dbReference>
<name>A0A554SD88_9ACTN</name>
<dbReference type="EMBL" id="VLNT01000004">
    <property type="protein sequence ID" value="TSD64308.1"/>
    <property type="molecule type" value="Genomic_DNA"/>
</dbReference>